<proteinExistence type="inferred from homology"/>
<dbReference type="PROSITE" id="PS00893">
    <property type="entry name" value="NUDIX_BOX"/>
    <property type="match status" value="1"/>
</dbReference>
<evidence type="ECO:0000256" key="3">
    <source>
        <dbReference type="ARBA" id="ARBA00022801"/>
    </source>
</evidence>
<dbReference type="AlphaFoldDB" id="A0A7W3QIT5"/>
<dbReference type="RefSeq" id="WP_182841369.1">
    <property type="nucleotide sequence ID" value="NZ_BAAALP010000006.1"/>
</dbReference>
<evidence type="ECO:0000259" key="5">
    <source>
        <dbReference type="PROSITE" id="PS51462"/>
    </source>
</evidence>
<evidence type="ECO:0000313" key="6">
    <source>
        <dbReference type="EMBL" id="MBA8948779.1"/>
    </source>
</evidence>
<sequence>MRVRCVGGIVRDEAGRLLLIKRGHAPSAGLWSVPGGRVDPGETDAAAVVREMREETGLEVSVGPLVGTVDRPGANGVVYEIHDYEATAVGGVLAAGDDAADAAWFTPAEIRSLPTAPGLVTALTTWGLLPA</sequence>
<evidence type="ECO:0000256" key="4">
    <source>
        <dbReference type="RuleBase" id="RU003476"/>
    </source>
</evidence>
<dbReference type="GO" id="GO:0016787">
    <property type="term" value="F:hydrolase activity"/>
    <property type="evidence" value="ECO:0007669"/>
    <property type="project" value="UniProtKB-KW"/>
</dbReference>
<dbReference type="InterPro" id="IPR015797">
    <property type="entry name" value="NUDIX_hydrolase-like_dom_sf"/>
</dbReference>
<reference evidence="6 7" key="1">
    <citation type="submission" date="2020-08" db="EMBL/GenBank/DDBJ databases">
        <title>Genomic Encyclopedia of Type Strains, Phase IV (KMG-IV): sequencing the most valuable type-strain genomes for metagenomic binning, comparative biology and taxonomic classification.</title>
        <authorList>
            <person name="Goeker M."/>
        </authorList>
    </citation>
    <scope>NUCLEOTIDE SEQUENCE [LARGE SCALE GENOMIC DNA]</scope>
    <source>
        <strain evidence="6 7">DSM 44197</strain>
    </source>
</reference>
<dbReference type="PANTHER" id="PTHR43046:SF14">
    <property type="entry name" value="MUTT_NUDIX FAMILY PROTEIN"/>
    <property type="match status" value="1"/>
</dbReference>
<dbReference type="PROSITE" id="PS51462">
    <property type="entry name" value="NUDIX"/>
    <property type="match status" value="1"/>
</dbReference>
<dbReference type="PANTHER" id="PTHR43046">
    <property type="entry name" value="GDP-MANNOSE MANNOSYL HYDROLASE"/>
    <property type="match status" value="1"/>
</dbReference>
<feature type="domain" description="Nudix hydrolase" evidence="5">
    <location>
        <begin position="1"/>
        <end position="129"/>
    </location>
</feature>
<dbReference type="Pfam" id="PF00293">
    <property type="entry name" value="NUDIX"/>
    <property type="match status" value="1"/>
</dbReference>
<dbReference type="Gene3D" id="3.90.79.10">
    <property type="entry name" value="Nucleoside Triphosphate Pyrophosphohydrolase"/>
    <property type="match status" value="1"/>
</dbReference>
<organism evidence="6 7">
    <name type="scientific">Actinomadura namibiensis</name>
    <dbReference type="NCBI Taxonomy" id="182080"/>
    <lineage>
        <taxon>Bacteria</taxon>
        <taxon>Bacillati</taxon>
        <taxon>Actinomycetota</taxon>
        <taxon>Actinomycetes</taxon>
        <taxon>Streptosporangiales</taxon>
        <taxon>Thermomonosporaceae</taxon>
        <taxon>Actinomadura</taxon>
    </lineage>
</organism>
<accession>A0A7W3QIT5</accession>
<dbReference type="InterPro" id="IPR020084">
    <property type="entry name" value="NUDIX_hydrolase_CS"/>
</dbReference>
<dbReference type="InterPro" id="IPR000086">
    <property type="entry name" value="NUDIX_hydrolase_dom"/>
</dbReference>
<name>A0A7W3QIT5_ACTNM</name>
<protein>
    <submittedName>
        <fullName evidence="6">ADP-ribose pyrophosphatase YjhB (NUDIX family)</fullName>
    </submittedName>
</protein>
<comment type="cofactor">
    <cofactor evidence="1">
        <name>Mg(2+)</name>
        <dbReference type="ChEBI" id="CHEBI:18420"/>
    </cofactor>
</comment>
<evidence type="ECO:0000313" key="7">
    <source>
        <dbReference type="Proteomes" id="UP000572680"/>
    </source>
</evidence>
<evidence type="ECO:0000256" key="1">
    <source>
        <dbReference type="ARBA" id="ARBA00001946"/>
    </source>
</evidence>
<keyword evidence="3 4" id="KW-0378">Hydrolase</keyword>
<dbReference type="SUPFAM" id="SSF55811">
    <property type="entry name" value="Nudix"/>
    <property type="match status" value="1"/>
</dbReference>
<keyword evidence="7" id="KW-1185">Reference proteome</keyword>
<dbReference type="PRINTS" id="PR00502">
    <property type="entry name" value="NUDIXFAMILY"/>
</dbReference>
<dbReference type="InterPro" id="IPR020476">
    <property type="entry name" value="Nudix_hydrolase"/>
</dbReference>
<evidence type="ECO:0000256" key="2">
    <source>
        <dbReference type="ARBA" id="ARBA00005582"/>
    </source>
</evidence>
<comment type="similarity">
    <text evidence="2 4">Belongs to the Nudix hydrolase family.</text>
</comment>
<gene>
    <name evidence="6" type="ORF">HNR61_000377</name>
</gene>
<comment type="caution">
    <text evidence="6">The sequence shown here is derived from an EMBL/GenBank/DDBJ whole genome shotgun (WGS) entry which is preliminary data.</text>
</comment>
<dbReference type="EMBL" id="JACJIA010000001">
    <property type="protein sequence ID" value="MBA8948779.1"/>
    <property type="molecule type" value="Genomic_DNA"/>
</dbReference>
<dbReference type="Proteomes" id="UP000572680">
    <property type="component" value="Unassembled WGS sequence"/>
</dbReference>